<dbReference type="Gene3D" id="2.70.150.10">
    <property type="entry name" value="Calcium-transporting ATPase, cytoplasmic transduction domain A"/>
    <property type="match status" value="1"/>
</dbReference>
<dbReference type="InterPro" id="IPR006068">
    <property type="entry name" value="ATPase_P-typ_cation-transptr_C"/>
</dbReference>
<dbReference type="Pfam" id="PF13246">
    <property type="entry name" value="Cation_ATPase"/>
    <property type="match status" value="1"/>
</dbReference>
<dbReference type="GO" id="GO:0005524">
    <property type="term" value="F:ATP binding"/>
    <property type="evidence" value="ECO:0007669"/>
    <property type="project" value="UniProtKB-KW"/>
</dbReference>
<dbReference type="InterPro" id="IPR036412">
    <property type="entry name" value="HAD-like_sf"/>
</dbReference>
<feature type="transmembrane region" description="Helical" evidence="15">
    <location>
        <begin position="1320"/>
        <end position="1338"/>
    </location>
</feature>
<feature type="transmembrane region" description="Helical" evidence="15">
    <location>
        <begin position="1210"/>
        <end position="1227"/>
    </location>
</feature>
<evidence type="ECO:0000256" key="7">
    <source>
        <dbReference type="ARBA" id="ARBA00022837"/>
    </source>
</evidence>
<dbReference type="SFLD" id="SFLDF00027">
    <property type="entry name" value="p-type_atpase"/>
    <property type="match status" value="1"/>
</dbReference>
<feature type="transmembrane region" description="Helical" evidence="15">
    <location>
        <begin position="1247"/>
        <end position="1265"/>
    </location>
</feature>
<dbReference type="Pfam" id="PF00690">
    <property type="entry name" value="Cation_ATPase_N"/>
    <property type="match status" value="1"/>
</dbReference>
<feature type="compositionally biased region" description="Basic and acidic residues" evidence="16">
    <location>
        <begin position="205"/>
        <end position="222"/>
    </location>
</feature>
<keyword evidence="3 15" id="KW-0109">Calcium transport</keyword>
<comment type="caution">
    <text evidence="18">The sequence shown here is derived from an EMBL/GenBank/DDBJ whole genome shotgun (WGS) entry which is preliminary data.</text>
</comment>
<dbReference type="EMBL" id="SEOQ01000962">
    <property type="protein sequence ID" value="TFY55009.1"/>
    <property type="molecule type" value="Genomic_DNA"/>
</dbReference>
<dbReference type="GO" id="GO:0012505">
    <property type="term" value="C:endomembrane system"/>
    <property type="evidence" value="ECO:0007669"/>
    <property type="project" value="UniProtKB-SubCell"/>
</dbReference>
<feature type="transmembrane region" description="Helical" evidence="15">
    <location>
        <begin position="1165"/>
        <end position="1190"/>
    </location>
</feature>
<dbReference type="SUPFAM" id="SSF56784">
    <property type="entry name" value="HAD-like"/>
    <property type="match status" value="1"/>
</dbReference>
<gene>
    <name evidence="18" type="ORF">EVG20_g9475</name>
</gene>
<keyword evidence="7 15" id="KW-0106">Calcium</keyword>
<keyword evidence="13 15" id="KW-0472">Membrane</keyword>
<evidence type="ECO:0000313" key="18">
    <source>
        <dbReference type="EMBL" id="TFY55009.1"/>
    </source>
</evidence>
<reference evidence="18 19" key="1">
    <citation type="submission" date="2019-02" db="EMBL/GenBank/DDBJ databases">
        <title>Genome sequencing of the rare red list fungi Dentipellis fragilis.</title>
        <authorList>
            <person name="Buettner E."/>
            <person name="Kellner H."/>
        </authorList>
    </citation>
    <scope>NUCLEOTIDE SEQUENCE [LARGE SCALE GENOMIC DNA]</scope>
    <source>
        <strain evidence="18 19">DSM 105465</strain>
    </source>
</reference>
<evidence type="ECO:0000256" key="11">
    <source>
        <dbReference type="ARBA" id="ARBA00022989"/>
    </source>
</evidence>
<evidence type="ECO:0000256" key="1">
    <source>
        <dbReference type="ARBA" id="ARBA00004127"/>
    </source>
</evidence>
<feature type="compositionally biased region" description="Low complexity" evidence="16">
    <location>
        <begin position="26"/>
        <end position="43"/>
    </location>
</feature>
<feature type="transmembrane region" description="Helical" evidence="15">
    <location>
        <begin position="1285"/>
        <end position="1308"/>
    </location>
</feature>
<comment type="similarity">
    <text evidence="15">Belongs to the cation transport ATPase (P-type) (TC 3.A.3) family.</text>
</comment>
<evidence type="ECO:0000256" key="4">
    <source>
        <dbReference type="ARBA" id="ARBA00022692"/>
    </source>
</evidence>
<dbReference type="PRINTS" id="PR00120">
    <property type="entry name" value="HATPASE"/>
</dbReference>
<dbReference type="PANTHER" id="PTHR24093">
    <property type="entry name" value="CATION TRANSPORTING ATPASE"/>
    <property type="match status" value="1"/>
</dbReference>
<dbReference type="InterPro" id="IPR018303">
    <property type="entry name" value="ATPase_P-typ_P_site"/>
</dbReference>
<feature type="transmembrane region" description="Helical" evidence="15">
    <location>
        <begin position="388"/>
        <end position="409"/>
    </location>
</feature>
<dbReference type="SFLD" id="SFLDG00002">
    <property type="entry name" value="C1.7:_P-type_atpase_like"/>
    <property type="match status" value="1"/>
</dbReference>
<keyword evidence="4 15" id="KW-0812">Transmembrane</keyword>
<dbReference type="SFLD" id="SFLDS00003">
    <property type="entry name" value="Haloacid_Dehalogenase"/>
    <property type="match status" value="1"/>
</dbReference>
<dbReference type="STRING" id="205917.A0A4Y9Y2A0"/>
<feature type="compositionally biased region" description="Low complexity" evidence="16">
    <location>
        <begin position="116"/>
        <end position="129"/>
    </location>
</feature>
<dbReference type="InterPro" id="IPR006408">
    <property type="entry name" value="P-type_ATPase_IIB"/>
</dbReference>
<dbReference type="EC" id="7.2.2.10" evidence="15"/>
<dbReference type="FunFam" id="1.20.1110.10:FF:000039">
    <property type="entry name" value="Calcium-transporting ATPase"/>
    <property type="match status" value="1"/>
</dbReference>
<organism evidence="18 19">
    <name type="scientific">Dentipellis fragilis</name>
    <dbReference type="NCBI Taxonomy" id="205917"/>
    <lineage>
        <taxon>Eukaryota</taxon>
        <taxon>Fungi</taxon>
        <taxon>Dikarya</taxon>
        <taxon>Basidiomycota</taxon>
        <taxon>Agaricomycotina</taxon>
        <taxon>Agaricomycetes</taxon>
        <taxon>Russulales</taxon>
        <taxon>Hericiaceae</taxon>
        <taxon>Dentipellis</taxon>
    </lineage>
</organism>
<feature type="region of interest" description="Disordered" evidence="16">
    <location>
        <begin position="538"/>
        <end position="560"/>
    </location>
</feature>
<dbReference type="FunFam" id="3.40.1110.10:FF:000031">
    <property type="entry name" value="Calcium-transporting ATPase"/>
    <property type="match status" value="1"/>
</dbReference>
<keyword evidence="9" id="KW-0460">Magnesium</keyword>
<dbReference type="InterPro" id="IPR023299">
    <property type="entry name" value="ATPase_P-typ_cyto_dom_N"/>
</dbReference>
<dbReference type="PRINTS" id="PR00119">
    <property type="entry name" value="CATATPASE"/>
</dbReference>
<dbReference type="SUPFAM" id="SSF81660">
    <property type="entry name" value="Metal cation-transporting ATPase, ATP-binding domain N"/>
    <property type="match status" value="1"/>
</dbReference>
<evidence type="ECO:0000256" key="14">
    <source>
        <dbReference type="ARBA" id="ARBA00048694"/>
    </source>
</evidence>
<comment type="catalytic activity">
    <reaction evidence="14 15">
        <text>Ca(2+)(in) + ATP + H2O = Ca(2+)(out) + ADP + phosphate + H(+)</text>
        <dbReference type="Rhea" id="RHEA:18105"/>
        <dbReference type="ChEBI" id="CHEBI:15377"/>
        <dbReference type="ChEBI" id="CHEBI:15378"/>
        <dbReference type="ChEBI" id="CHEBI:29108"/>
        <dbReference type="ChEBI" id="CHEBI:30616"/>
        <dbReference type="ChEBI" id="CHEBI:43474"/>
        <dbReference type="ChEBI" id="CHEBI:456216"/>
        <dbReference type="EC" id="7.2.2.10"/>
    </reaction>
</comment>
<feature type="compositionally biased region" description="Polar residues" evidence="16">
    <location>
        <begin position="152"/>
        <end position="165"/>
    </location>
</feature>
<evidence type="ECO:0000256" key="10">
    <source>
        <dbReference type="ARBA" id="ARBA00022967"/>
    </source>
</evidence>
<evidence type="ECO:0000256" key="6">
    <source>
        <dbReference type="ARBA" id="ARBA00022741"/>
    </source>
</evidence>
<protein>
    <recommendedName>
        <fullName evidence="15">Calcium-transporting ATPase</fullName>
        <ecNumber evidence="15">7.2.2.10</ecNumber>
    </recommendedName>
</protein>
<keyword evidence="5" id="KW-0479">Metal-binding</keyword>
<evidence type="ECO:0000256" key="13">
    <source>
        <dbReference type="ARBA" id="ARBA00023136"/>
    </source>
</evidence>
<dbReference type="CDD" id="cd02081">
    <property type="entry name" value="P-type_ATPase_Ca_PMCA-like"/>
    <property type="match status" value="1"/>
</dbReference>
<evidence type="ECO:0000256" key="2">
    <source>
        <dbReference type="ARBA" id="ARBA00022448"/>
    </source>
</evidence>
<feature type="region of interest" description="Disordered" evidence="16">
    <location>
        <begin position="1"/>
        <end position="232"/>
    </location>
</feature>
<dbReference type="GO" id="GO:0046872">
    <property type="term" value="F:metal ion binding"/>
    <property type="evidence" value="ECO:0007669"/>
    <property type="project" value="UniProtKB-KW"/>
</dbReference>
<feature type="transmembrane region" description="Helical" evidence="15">
    <location>
        <begin position="421"/>
        <end position="440"/>
    </location>
</feature>
<evidence type="ECO:0000256" key="5">
    <source>
        <dbReference type="ARBA" id="ARBA00022723"/>
    </source>
</evidence>
<dbReference type="NCBIfam" id="TIGR01517">
    <property type="entry name" value="ATPase-IIB_Ca"/>
    <property type="match status" value="1"/>
</dbReference>
<feature type="transmembrane region" description="Helical" evidence="15">
    <location>
        <begin position="1131"/>
        <end position="1153"/>
    </location>
</feature>
<dbReference type="OrthoDB" id="3352408at2759"/>
<evidence type="ECO:0000256" key="15">
    <source>
        <dbReference type="RuleBase" id="RU361146"/>
    </source>
</evidence>
<dbReference type="SUPFAM" id="SSF81665">
    <property type="entry name" value="Calcium ATPase, transmembrane domain M"/>
    <property type="match status" value="1"/>
</dbReference>
<dbReference type="Pfam" id="PF00689">
    <property type="entry name" value="Cation_ATPase_C"/>
    <property type="match status" value="1"/>
</dbReference>
<dbReference type="Pfam" id="PF00122">
    <property type="entry name" value="E1-E2_ATPase"/>
    <property type="match status" value="1"/>
</dbReference>
<dbReference type="InterPro" id="IPR008250">
    <property type="entry name" value="ATPase_P-typ_transduc_dom_A_sf"/>
</dbReference>
<feature type="domain" description="Cation-transporting P-type ATPase N-terminal" evidence="17">
    <location>
        <begin position="304"/>
        <end position="404"/>
    </location>
</feature>
<dbReference type="InterPro" id="IPR001757">
    <property type="entry name" value="P_typ_ATPase"/>
</dbReference>
<dbReference type="Gene3D" id="3.40.50.1000">
    <property type="entry name" value="HAD superfamily/HAD-like"/>
    <property type="match status" value="1"/>
</dbReference>
<dbReference type="Gene3D" id="3.40.1110.10">
    <property type="entry name" value="Calcium-transporting ATPase, cytoplasmic domain N"/>
    <property type="match status" value="1"/>
</dbReference>
<dbReference type="FunFam" id="3.40.50.1000:FF:000018">
    <property type="entry name" value="Calcium-transporting ATPase"/>
    <property type="match status" value="1"/>
</dbReference>
<sequence length="1531" mass="165119">MSLGRLGIPHIEVTGSTEHLEALDTQSPTLSPDSLQQPSSPFSNRARSPSDPGLLSLPTPIIKTPRTSLDAPYSPISDTSDAHLPPRPHCLLTPQHDGMSSLGLLSPPPSHSRKGSTATFSSTHSSSNETEPDHVETSGIGLSPMRSIRSDGGSTLASPTQTHVDSASEDSRPTSRTSFLKKPWSHSSDGDDAGDTEVTVVEDPAPPKKGQDPEDAESERPAALDLEQEADFDPAPFAFKPFLLASLVDPKSLEKLEQMGGVDGLLRGLGTHRTRGLAHTDSNAVREVTEEEAPSKAPKAPDSDRAASASTEALPSIKITTPGGEQEGLRSTTSLGSDAPSAPSGSGGSDPFSASLETRQHIFGTNVLPSRASKSLWLLMWMALKDKVLVLLSIAAVVSLALGLFQDFGTPRPAGEPPVDWVEGVAIIIAILIVVMVGSLNDWQKERQFKVLNEKKEERTVKVMRDGIERLVDVHDVVVGDVALLEPGEIVPCDGVFLSGHNVRCDESGATGESDAIKKLSYEDCISLRNRKLAEHVAATEESTGDEADGQKGAAGGGVKKPSEADLLGHTDCFMISGSKILEGVGSYVIIAVGEKSFNGRIMMALRTDNENTPLQAKLNDLAEAIAKFGSIAGLLLFSALMIRFFVQLGRHDPPRTPSQNGIAFTQILIIAVTLVVVAVPEGLPLAVTLALAFATKRMTKENLLVRVLGSCETMANASVICTDKTGTLTQNEMTVVAGSIGIHAKFVRNIEENKARSNVDEMNRSRERKHTQDFSIDLAKLNDILSPQLKALFNAAVAVNSTAFEDVDHVSGVPVFVGNKTETALLKFAKELGWANYKETRELAEVVQMVPFSSERKAMGVVVKTDDGRWRLYLKGASEILTEKCQRHVIVSRDDVHSMTGNDIETAEIGELERDNISRTITFYASQTLRTIAICYKDYEEWPPKNVRFAAKDEVEYEDLATDLTLIAITGIEDPLRPGVREAVANCHKAGVQVKMCTGDNVLTARSIALQCGIYTAGGIVMEGPVFRSLSPDVMKAVVPRLQVLARSSPEDKRILVSTLKELGDVTGVTGDGTNDGPALKTAHVGFSMGIAGTEVAKEASDIILMDDNFSSIVKAIMWGRCVNDAVRKFLQFQISTNVTAVVITFVTAIASESESSVLSAVQLLWINIIMDTFAALALATDPASPALLDRKPDKKTAPLFTVDMIKQIIGQSIYQIIIILVFHFLGKQILGFHPGDADASKHDKIVQTLVFNTFVFAQIFNSVNSRRLDRKFNIFEGVLQNWYFMSITLIEVAVQIMIVFVGGSAFQVTPIGGREWGISLALGFVSIPLGALIRVIPNAPCERFFKFVHLIPEPVILPTVRPDVRADAAPGLDFAMDRVRDNLGTFSKLRGGRIRSSSFVVKSRTSRPDHAAPRVVPELLTMLPSLMASHIVGSSWTPQSNGSLSDPAGFDPSKSSAALWENKFEVHPDTARDDPYRTTAAAMGHPASCRPAAMHKTTAAPIRAKHEPHDYCLTLALALALSISVSSDY</sequence>
<feature type="transmembrane region" description="Helical" evidence="15">
    <location>
        <begin position="667"/>
        <end position="695"/>
    </location>
</feature>
<evidence type="ECO:0000256" key="3">
    <source>
        <dbReference type="ARBA" id="ARBA00022568"/>
    </source>
</evidence>
<keyword evidence="11 15" id="KW-1133">Transmembrane helix</keyword>
<dbReference type="GO" id="GO:0005886">
    <property type="term" value="C:plasma membrane"/>
    <property type="evidence" value="ECO:0007669"/>
    <property type="project" value="TreeGrafter"/>
</dbReference>
<dbReference type="GO" id="GO:0006874">
    <property type="term" value="P:intracellular calcium ion homeostasis"/>
    <property type="evidence" value="ECO:0007669"/>
    <property type="project" value="TreeGrafter"/>
</dbReference>
<feature type="transmembrane region" description="Helical" evidence="15">
    <location>
        <begin position="625"/>
        <end position="647"/>
    </location>
</feature>
<evidence type="ECO:0000256" key="9">
    <source>
        <dbReference type="ARBA" id="ARBA00022842"/>
    </source>
</evidence>
<dbReference type="GO" id="GO:0016887">
    <property type="term" value="F:ATP hydrolysis activity"/>
    <property type="evidence" value="ECO:0007669"/>
    <property type="project" value="InterPro"/>
</dbReference>
<evidence type="ECO:0000259" key="17">
    <source>
        <dbReference type="SMART" id="SM00831"/>
    </source>
</evidence>
<dbReference type="Proteomes" id="UP000298327">
    <property type="component" value="Unassembled WGS sequence"/>
</dbReference>
<evidence type="ECO:0000256" key="12">
    <source>
        <dbReference type="ARBA" id="ARBA00023065"/>
    </source>
</evidence>
<dbReference type="InterPro" id="IPR004014">
    <property type="entry name" value="ATPase_P-typ_cation-transptr_N"/>
</dbReference>
<feature type="compositionally biased region" description="Low complexity" evidence="16">
    <location>
        <begin position="336"/>
        <end position="353"/>
    </location>
</feature>
<dbReference type="GO" id="GO:0005388">
    <property type="term" value="F:P-type calcium transporter activity"/>
    <property type="evidence" value="ECO:0007669"/>
    <property type="project" value="UniProtKB-EC"/>
</dbReference>
<comment type="function">
    <text evidence="15">Catalyzes the hydrolysis of ATP coupled with the transport of calcium.</text>
</comment>
<comment type="subcellular location">
    <subcellularLocation>
        <location evidence="1">Endomembrane system</location>
        <topology evidence="1">Multi-pass membrane protein</topology>
    </subcellularLocation>
    <subcellularLocation>
        <location evidence="15">Membrane</location>
        <topology evidence="15">Multi-pass membrane protein</topology>
    </subcellularLocation>
</comment>
<feature type="region of interest" description="Disordered" evidence="16">
    <location>
        <begin position="273"/>
        <end position="353"/>
    </location>
</feature>
<keyword evidence="6 15" id="KW-0547">Nucleotide-binding</keyword>
<dbReference type="InterPro" id="IPR023298">
    <property type="entry name" value="ATPase_P-typ_TM_dom_sf"/>
</dbReference>
<proteinExistence type="inferred from homology"/>
<dbReference type="InterPro" id="IPR023214">
    <property type="entry name" value="HAD_sf"/>
</dbReference>
<dbReference type="Gene3D" id="1.20.1110.10">
    <property type="entry name" value="Calcium-transporting ATPase, transmembrane domain"/>
    <property type="match status" value="1"/>
</dbReference>
<dbReference type="PROSITE" id="PS00154">
    <property type="entry name" value="ATPASE_E1_E2"/>
    <property type="match status" value="1"/>
</dbReference>
<keyword evidence="12 15" id="KW-0406">Ion transport</keyword>
<dbReference type="SUPFAM" id="SSF81653">
    <property type="entry name" value="Calcium ATPase, transduction domain A"/>
    <property type="match status" value="1"/>
</dbReference>
<name>A0A4Y9Y2A0_9AGAM</name>
<dbReference type="NCBIfam" id="TIGR01494">
    <property type="entry name" value="ATPase_P-type"/>
    <property type="match status" value="2"/>
</dbReference>
<accession>A0A4Y9Y2A0</accession>
<dbReference type="PANTHER" id="PTHR24093:SF369">
    <property type="entry name" value="CALCIUM-TRANSPORTING ATPASE"/>
    <property type="match status" value="1"/>
</dbReference>
<evidence type="ECO:0000256" key="16">
    <source>
        <dbReference type="SAM" id="MobiDB-lite"/>
    </source>
</evidence>
<keyword evidence="2 15" id="KW-0813">Transport</keyword>
<keyword evidence="19" id="KW-1185">Reference proteome</keyword>
<keyword evidence="10" id="KW-1278">Translocase</keyword>
<dbReference type="SMART" id="SM00831">
    <property type="entry name" value="Cation_ATPase_N"/>
    <property type="match status" value="1"/>
</dbReference>
<evidence type="ECO:0000256" key="8">
    <source>
        <dbReference type="ARBA" id="ARBA00022840"/>
    </source>
</evidence>
<dbReference type="InterPro" id="IPR059000">
    <property type="entry name" value="ATPase_P-type_domA"/>
</dbReference>
<evidence type="ECO:0000313" key="19">
    <source>
        <dbReference type="Proteomes" id="UP000298327"/>
    </source>
</evidence>
<keyword evidence="8 15" id="KW-0067">ATP-binding</keyword>
<dbReference type="InterPro" id="IPR044492">
    <property type="entry name" value="P_typ_ATPase_HD_dom"/>
</dbReference>